<keyword evidence="2" id="KW-1185">Reference proteome</keyword>
<dbReference type="AlphaFoldDB" id="A0A3N5APL6"/>
<dbReference type="InterPro" id="IPR019613">
    <property type="entry name" value="DUF4198"/>
</dbReference>
<name>A0A3N5APL6_9THEO</name>
<dbReference type="Pfam" id="PF10670">
    <property type="entry name" value="DUF4198"/>
    <property type="match status" value="1"/>
</dbReference>
<comment type="caution">
    <text evidence="1">The sequence shown here is derived from an EMBL/GenBank/DDBJ whole genome shotgun (WGS) entry which is preliminary data.</text>
</comment>
<reference evidence="1 2" key="1">
    <citation type="submission" date="2018-11" db="EMBL/GenBank/DDBJ databases">
        <title>Genomic Encyclopedia of Type Strains, Phase IV (KMG-IV): sequencing the most valuable type-strain genomes for metagenomic binning, comparative biology and taxonomic classification.</title>
        <authorList>
            <person name="Goeker M."/>
        </authorList>
    </citation>
    <scope>NUCLEOTIDE SEQUENCE [LARGE SCALE GENOMIC DNA]</scope>
    <source>
        <strain evidence="1 2">DSM 102936</strain>
    </source>
</reference>
<dbReference type="EMBL" id="RKRE01000002">
    <property type="protein sequence ID" value="RPF46804.1"/>
    <property type="molecule type" value="Genomic_DNA"/>
</dbReference>
<gene>
    <name evidence="1" type="ORF">EDD75_1063</name>
</gene>
<evidence type="ECO:0000313" key="1">
    <source>
        <dbReference type="EMBL" id="RPF46804.1"/>
    </source>
</evidence>
<organism evidence="1 2">
    <name type="scientific">Thermodesulfitimonas autotrophica</name>
    <dbReference type="NCBI Taxonomy" id="1894989"/>
    <lineage>
        <taxon>Bacteria</taxon>
        <taxon>Bacillati</taxon>
        <taxon>Bacillota</taxon>
        <taxon>Clostridia</taxon>
        <taxon>Thermoanaerobacterales</taxon>
        <taxon>Thermoanaerobacteraceae</taxon>
        <taxon>Thermodesulfitimonas</taxon>
    </lineage>
</organism>
<evidence type="ECO:0000313" key="2">
    <source>
        <dbReference type="Proteomes" id="UP000282654"/>
    </source>
</evidence>
<sequence length="251" mass="27784">MTTLLKAVKGHEIWLLPEAGHGHKGRELRCRLFYGHAMHPDGVAPRDRLRAWAVDPGGEKISLPVTENGDDHHLVRLVPEREGLWALVAENDVGPIVLTKGGLYKPGTRKEYPDAREAACYYQYAKTYLQVGHFCAACGDLFKQADVSFLGNELEIVLSPGDYRAGSEVALQVRYRGGPLPGALLCANWSLSEKRDWPLRVPTDAQGRATIRLTAGGHWLFYVRHTDAGRGVPGEYEKRVVSATLSLYGVR</sequence>
<protein>
    <submittedName>
        <fullName evidence="1">Putative GH25 family protein</fullName>
    </submittedName>
</protein>
<dbReference type="RefSeq" id="WP_170157724.1">
    <property type="nucleotide sequence ID" value="NZ_RKRE01000002.1"/>
</dbReference>
<proteinExistence type="predicted"/>
<dbReference type="Proteomes" id="UP000282654">
    <property type="component" value="Unassembled WGS sequence"/>
</dbReference>
<accession>A0A3N5APL6</accession>